<feature type="region of interest" description="Disordered" evidence="1">
    <location>
        <begin position="328"/>
        <end position="363"/>
    </location>
</feature>
<dbReference type="OrthoDB" id="9815782at2"/>
<keyword evidence="4" id="KW-1185">Reference proteome</keyword>
<evidence type="ECO:0000256" key="1">
    <source>
        <dbReference type="SAM" id="MobiDB-lite"/>
    </source>
</evidence>
<dbReference type="EMBL" id="CP011542">
    <property type="protein sequence ID" value="AKK04671.1"/>
    <property type="molecule type" value="Genomic_DNA"/>
</dbReference>
<dbReference type="Proteomes" id="UP000035199">
    <property type="component" value="Chromosome"/>
</dbReference>
<dbReference type="KEGG" id="cmv:CMUST_01610"/>
<name>A0A0G3GU55_9CORY</name>
<dbReference type="PATRIC" id="fig|571915.4.peg.337"/>
<feature type="compositionally biased region" description="Low complexity" evidence="1">
    <location>
        <begin position="344"/>
        <end position="363"/>
    </location>
</feature>
<dbReference type="STRING" id="571915.CMUST_01610"/>
<keyword evidence="2" id="KW-1133">Transmembrane helix</keyword>
<dbReference type="RefSeq" id="WP_047261049.1">
    <property type="nucleotide sequence ID" value="NZ_CP011542.1"/>
</dbReference>
<evidence type="ECO:0000313" key="4">
    <source>
        <dbReference type="Proteomes" id="UP000035199"/>
    </source>
</evidence>
<proteinExistence type="predicted"/>
<sequence length="363" mass="38797">MYSPSLLRRPTCVISPLAAVYFFIAFCTVLTLIIMSFSPIASAQTSKYPLWVGGVRVDDSNSNNVTGDNTVRFDPESSTLYLDGATIHNPKEPNSDLPARGALAAVYSELENLKISVTGFNEITTVPTTAFGSVFMHEAGVDSKLEFIGDGVLTLQMNNKPESSPFFPFASYGVLFHQGSMNVSGPKLVLNQFNDSPVSGSALSAHQLSVEKGEIIANARYGSRGITSLSVEDELRISGGEVTALAGDITIRRSRVGGDFRSISVPSDKLFVTGGTLTGISQNIVFDKNVSVPDDQSVYVNENHIAESARPWDKTTKLGDADSPYRYVRIEGKASSETPPTQPAPSGSISSSPGALSSYLFAD</sequence>
<feature type="transmembrane region" description="Helical" evidence="2">
    <location>
        <begin position="12"/>
        <end position="37"/>
    </location>
</feature>
<evidence type="ECO:0000256" key="2">
    <source>
        <dbReference type="SAM" id="Phobius"/>
    </source>
</evidence>
<gene>
    <name evidence="3" type="ORF">CMUST_01610</name>
</gene>
<reference evidence="4" key="2">
    <citation type="submission" date="2015-05" db="EMBL/GenBank/DDBJ databases">
        <title>Complete genome sequence of Corynebacterium mustelae DSM 45274, isolated from various tissues of a male ferret with lethal sepsis.</title>
        <authorList>
            <person name="Ruckert C."/>
            <person name="Albersmeier A."/>
            <person name="Winkler A."/>
            <person name="Tauch A."/>
        </authorList>
    </citation>
    <scope>NUCLEOTIDE SEQUENCE [LARGE SCALE GENOMIC DNA]</scope>
    <source>
        <strain evidence="4">DSM 45274</strain>
    </source>
</reference>
<protein>
    <submittedName>
        <fullName evidence="3">Uncharacterized protein</fullName>
    </submittedName>
</protein>
<organism evidence="3 4">
    <name type="scientific">Corynebacterium mustelae</name>
    <dbReference type="NCBI Taxonomy" id="571915"/>
    <lineage>
        <taxon>Bacteria</taxon>
        <taxon>Bacillati</taxon>
        <taxon>Actinomycetota</taxon>
        <taxon>Actinomycetes</taxon>
        <taxon>Mycobacteriales</taxon>
        <taxon>Corynebacteriaceae</taxon>
        <taxon>Corynebacterium</taxon>
    </lineage>
</organism>
<evidence type="ECO:0000313" key="3">
    <source>
        <dbReference type="EMBL" id="AKK04671.1"/>
    </source>
</evidence>
<reference evidence="3 4" key="1">
    <citation type="journal article" date="2015" name="Genome Announc.">
        <title>Complete Genome Sequence of the Type Strain Corynebacterium mustelae DSM 45274, Isolated from Various Tissues of a Male Ferret with Lethal Sepsis.</title>
        <authorList>
            <person name="Ruckert C."/>
            <person name="Eimer J."/>
            <person name="Winkler A."/>
            <person name="Tauch A."/>
        </authorList>
    </citation>
    <scope>NUCLEOTIDE SEQUENCE [LARGE SCALE GENOMIC DNA]</scope>
    <source>
        <strain evidence="3 4">DSM 45274</strain>
    </source>
</reference>
<keyword evidence="2" id="KW-0472">Membrane</keyword>
<accession>A0A0G3GU55</accession>
<dbReference type="AlphaFoldDB" id="A0A0G3GU55"/>
<keyword evidence="2" id="KW-0812">Transmembrane</keyword>